<dbReference type="EMBL" id="JARJCM010000213">
    <property type="protein sequence ID" value="KAJ7022250.1"/>
    <property type="molecule type" value="Genomic_DNA"/>
</dbReference>
<feature type="compositionally biased region" description="Polar residues" evidence="1">
    <location>
        <begin position="1"/>
        <end position="12"/>
    </location>
</feature>
<organism evidence="2 3">
    <name type="scientific">Mycena alexandri</name>
    <dbReference type="NCBI Taxonomy" id="1745969"/>
    <lineage>
        <taxon>Eukaryota</taxon>
        <taxon>Fungi</taxon>
        <taxon>Dikarya</taxon>
        <taxon>Basidiomycota</taxon>
        <taxon>Agaricomycotina</taxon>
        <taxon>Agaricomycetes</taxon>
        <taxon>Agaricomycetidae</taxon>
        <taxon>Agaricales</taxon>
        <taxon>Marasmiineae</taxon>
        <taxon>Mycenaceae</taxon>
        <taxon>Mycena</taxon>
    </lineage>
</organism>
<feature type="region of interest" description="Disordered" evidence="1">
    <location>
        <begin position="1"/>
        <end position="68"/>
    </location>
</feature>
<name>A0AAD6WRD9_9AGAR</name>
<proteinExistence type="predicted"/>
<feature type="compositionally biased region" description="Basic and acidic residues" evidence="1">
    <location>
        <begin position="50"/>
        <end position="59"/>
    </location>
</feature>
<reference evidence="2" key="1">
    <citation type="submission" date="2023-03" db="EMBL/GenBank/DDBJ databases">
        <title>Massive genome expansion in bonnet fungi (Mycena s.s.) driven by repeated elements and novel gene families across ecological guilds.</title>
        <authorList>
            <consortium name="Lawrence Berkeley National Laboratory"/>
            <person name="Harder C.B."/>
            <person name="Miyauchi S."/>
            <person name="Viragh M."/>
            <person name="Kuo A."/>
            <person name="Thoen E."/>
            <person name="Andreopoulos B."/>
            <person name="Lu D."/>
            <person name="Skrede I."/>
            <person name="Drula E."/>
            <person name="Henrissat B."/>
            <person name="Morin E."/>
            <person name="Kohler A."/>
            <person name="Barry K."/>
            <person name="LaButti K."/>
            <person name="Morin E."/>
            <person name="Salamov A."/>
            <person name="Lipzen A."/>
            <person name="Mereny Z."/>
            <person name="Hegedus B."/>
            <person name="Baldrian P."/>
            <person name="Stursova M."/>
            <person name="Weitz H."/>
            <person name="Taylor A."/>
            <person name="Grigoriev I.V."/>
            <person name="Nagy L.G."/>
            <person name="Martin F."/>
            <person name="Kauserud H."/>
        </authorList>
    </citation>
    <scope>NUCLEOTIDE SEQUENCE</scope>
    <source>
        <strain evidence="2">CBHHK200</strain>
    </source>
</reference>
<keyword evidence="3" id="KW-1185">Reference proteome</keyword>
<accession>A0AAD6WRD9</accession>
<evidence type="ECO:0000313" key="3">
    <source>
        <dbReference type="Proteomes" id="UP001218188"/>
    </source>
</evidence>
<evidence type="ECO:0000313" key="2">
    <source>
        <dbReference type="EMBL" id="KAJ7022250.1"/>
    </source>
</evidence>
<protein>
    <submittedName>
        <fullName evidence="2">Uncharacterized protein</fullName>
    </submittedName>
</protein>
<comment type="caution">
    <text evidence="2">The sequence shown here is derived from an EMBL/GenBank/DDBJ whole genome shotgun (WGS) entry which is preliminary data.</text>
</comment>
<dbReference type="Proteomes" id="UP001218188">
    <property type="component" value="Unassembled WGS sequence"/>
</dbReference>
<dbReference type="AlphaFoldDB" id="A0AAD6WRD9"/>
<evidence type="ECO:0000256" key="1">
    <source>
        <dbReference type="SAM" id="MobiDB-lite"/>
    </source>
</evidence>
<sequence>MLGPQDIQNSVKRSAYGPRKGGGAANKAARRRQDAPKLVSKTPSIDGDLDERHEAELARRSSTRTPSESVFSFQDYRAKDYFVLEAARCSPTPDERLVCDALAALANGAGGSIGRVATEPSHSAGAPARASPPPAMACTVEEAEIGRLSRKAESWVSPFQDEFVDSTFTHLPEGVAPLTVFQKESLRTTGTIGLLTPVQSAQMRVATLNAGALTPPTPEEAAGWLYQQRPANWSVLDHTRGFEMIQWRTGIFKAHRRARLAGEVLDDMPRWTQLDDVVCEADSARPYSPTDDHRSEF</sequence>
<gene>
    <name evidence="2" type="ORF">C8F04DRAFT_1194659</name>
</gene>